<comment type="caution">
    <text evidence="2">The sequence shown here is derived from an EMBL/GenBank/DDBJ whole genome shotgun (WGS) entry which is preliminary data.</text>
</comment>
<keyword evidence="1" id="KW-0732">Signal</keyword>
<feature type="chain" id="PRO_5042073595" description="Secreted protein" evidence="1">
    <location>
        <begin position="21"/>
        <end position="226"/>
    </location>
</feature>
<dbReference type="InterPro" id="IPR038672">
    <property type="entry name" value="CpcT/CpeT_sf"/>
</dbReference>
<dbReference type="Gene3D" id="2.40.128.590">
    <property type="entry name" value="CpcT/CpeT domain"/>
    <property type="match status" value="1"/>
</dbReference>
<organism evidence="2 3">
    <name type="scientific">Biomphalaria pfeifferi</name>
    <name type="common">Bloodfluke planorb</name>
    <name type="synonym">Freshwater snail</name>
    <dbReference type="NCBI Taxonomy" id="112525"/>
    <lineage>
        <taxon>Eukaryota</taxon>
        <taxon>Metazoa</taxon>
        <taxon>Spiralia</taxon>
        <taxon>Lophotrochozoa</taxon>
        <taxon>Mollusca</taxon>
        <taxon>Gastropoda</taxon>
        <taxon>Heterobranchia</taxon>
        <taxon>Euthyneura</taxon>
        <taxon>Panpulmonata</taxon>
        <taxon>Hygrophila</taxon>
        <taxon>Lymnaeoidea</taxon>
        <taxon>Planorbidae</taxon>
        <taxon>Biomphalaria</taxon>
    </lineage>
</organism>
<dbReference type="Proteomes" id="UP001233172">
    <property type="component" value="Unassembled WGS sequence"/>
</dbReference>
<feature type="signal peptide" evidence="1">
    <location>
        <begin position="1"/>
        <end position="20"/>
    </location>
</feature>
<proteinExistence type="predicted"/>
<evidence type="ECO:0008006" key="4">
    <source>
        <dbReference type="Google" id="ProtNLM"/>
    </source>
</evidence>
<dbReference type="EMBL" id="JASAOG010000049">
    <property type="protein sequence ID" value="KAK0058369.1"/>
    <property type="molecule type" value="Genomic_DNA"/>
</dbReference>
<dbReference type="AlphaFoldDB" id="A0AAD8FCQ7"/>
<evidence type="ECO:0000256" key="1">
    <source>
        <dbReference type="SAM" id="SignalP"/>
    </source>
</evidence>
<reference evidence="2" key="2">
    <citation type="submission" date="2023-04" db="EMBL/GenBank/DDBJ databases">
        <authorList>
            <person name="Bu L."/>
            <person name="Lu L."/>
            <person name="Laidemitt M.R."/>
            <person name="Zhang S.M."/>
            <person name="Mutuku M."/>
            <person name="Mkoji G."/>
            <person name="Steinauer M."/>
            <person name="Loker E.S."/>
        </authorList>
    </citation>
    <scope>NUCLEOTIDE SEQUENCE</scope>
    <source>
        <strain evidence="2">KasaAsao</strain>
        <tissue evidence="2">Whole Snail</tissue>
    </source>
</reference>
<sequence>MTSLKLSLFLILSCSFATFAEKVLSENLFTFFSIFNGYYNNKAQRVVDELDAEVGDEHDGISAFWRPVVIAAFPDNWTLYLEQSVNGVINRMNILVFSEDEFEVIHGQVLNVKQPIDYKPKQYEYADLTNVELESMTPQPECEVLFTRMEKNVYVGSYPDCISKTNLRSPSPYSFTVTCQTFSAFVCSPSSFESFARLPYIFYNKRRYELPARWTEGINFTVPCNF</sequence>
<gene>
    <name evidence="2" type="ORF">Bpfe_012370</name>
</gene>
<protein>
    <recommendedName>
        <fullName evidence="4">Secreted protein</fullName>
    </recommendedName>
</protein>
<name>A0AAD8FCQ7_BIOPF</name>
<dbReference type="Pfam" id="PF06206">
    <property type="entry name" value="CpeT"/>
    <property type="match status" value="1"/>
</dbReference>
<accession>A0AAD8FCQ7</accession>
<dbReference type="InterPro" id="IPR010404">
    <property type="entry name" value="CpcT/CpeT"/>
</dbReference>
<evidence type="ECO:0000313" key="2">
    <source>
        <dbReference type="EMBL" id="KAK0058369.1"/>
    </source>
</evidence>
<evidence type="ECO:0000313" key="3">
    <source>
        <dbReference type="Proteomes" id="UP001233172"/>
    </source>
</evidence>
<reference evidence="2" key="1">
    <citation type="journal article" date="2023" name="PLoS Negl. Trop. Dis.">
        <title>A genome sequence for Biomphalaria pfeifferi, the major vector snail for the human-infecting parasite Schistosoma mansoni.</title>
        <authorList>
            <person name="Bu L."/>
            <person name="Lu L."/>
            <person name="Laidemitt M.R."/>
            <person name="Zhang S.M."/>
            <person name="Mutuku M."/>
            <person name="Mkoji G."/>
            <person name="Steinauer M."/>
            <person name="Loker E.S."/>
        </authorList>
    </citation>
    <scope>NUCLEOTIDE SEQUENCE</scope>
    <source>
        <strain evidence="2">KasaAsao</strain>
    </source>
</reference>
<keyword evidence="3" id="KW-1185">Reference proteome</keyword>
<dbReference type="GO" id="GO:0016829">
    <property type="term" value="F:lyase activity"/>
    <property type="evidence" value="ECO:0007669"/>
    <property type="project" value="InterPro"/>
</dbReference>